<dbReference type="EMBL" id="AP019514">
    <property type="protein sequence ID" value="BBI60669.1"/>
    <property type="molecule type" value="Genomic_DNA"/>
</dbReference>
<protein>
    <submittedName>
        <fullName evidence="2">Uncharacterized protein</fullName>
    </submittedName>
</protein>
<evidence type="ECO:0000313" key="3">
    <source>
        <dbReference type="Proteomes" id="UP000320231"/>
    </source>
</evidence>
<dbReference type="AlphaFoldDB" id="A0A455U751"/>
<feature type="region of interest" description="Disordered" evidence="1">
    <location>
        <begin position="32"/>
        <end position="59"/>
    </location>
</feature>
<gene>
    <name evidence="2" type="ORF">HSBAA_19750</name>
</gene>
<evidence type="ECO:0000313" key="2">
    <source>
        <dbReference type="EMBL" id="BBI60669.1"/>
    </source>
</evidence>
<evidence type="ECO:0000256" key="1">
    <source>
        <dbReference type="SAM" id="MobiDB-lite"/>
    </source>
</evidence>
<sequence length="59" mass="6504">MVDAFRLEGAQDENIQAARAKLQRATQALNKATHGLPAPSEQRAKPPATQSRSDQWEAF</sequence>
<organism evidence="2 3">
    <name type="scientific">Vreelandella sulfidaeris</name>
    <dbReference type="NCBI Taxonomy" id="115553"/>
    <lineage>
        <taxon>Bacteria</taxon>
        <taxon>Pseudomonadati</taxon>
        <taxon>Pseudomonadota</taxon>
        <taxon>Gammaproteobacteria</taxon>
        <taxon>Oceanospirillales</taxon>
        <taxon>Halomonadaceae</taxon>
        <taxon>Vreelandella</taxon>
    </lineage>
</organism>
<name>A0A455U751_9GAMM</name>
<dbReference type="Proteomes" id="UP000320231">
    <property type="component" value="Chromosome"/>
</dbReference>
<dbReference type="KEGG" id="hsr:HSBAA_19750"/>
<proteinExistence type="predicted"/>
<reference evidence="2 3" key="1">
    <citation type="journal article" date="2019" name="Microbiol. Resour. Announc.">
        <title>Complete Genome Sequence of Halomonas sulfidaeris Strain Esulfide1 Isolated from a Metal Sulfide Rock at a Depth of 2,200 Meters, Obtained Using Nanopore Sequencing.</title>
        <authorList>
            <person name="Saito M."/>
            <person name="Nishigata A."/>
            <person name="Galipon J."/>
            <person name="Arakawa K."/>
        </authorList>
    </citation>
    <scope>NUCLEOTIDE SEQUENCE [LARGE SCALE GENOMIC DNA]</scope>
    <source>
        <strain evidence="2 3">ATCC BAA-803</strain>
    </source>
</reference>
<accession>A0A455U751</accession>